<evidence type="ECO:0000256" key="4">
    <source>
        <dbReference type="ARBA" id="ARBA00022692"/>
    </source>
</evidence>
<evidence type="ECO:0000256" key="5">
    <source>
        <dbReference type="ARBA" id="ARBA00022989"/>
    </source>
</evidence>
<gene>
    <name evidence="8" type="ORF">P43SY_005655</name>
</gene>
<keyword evidence="5 7" id="KW-1133">Transmembrane helix</keyword>
<feature type="transmembrane region" description="Helical" evidence="7">
    <location>
        <begin position="58"/>
        <end position="80"/>
    </location>
</feature>
<comment type="similarity">
    <text evidence="2">Belongs to the CRT-like transporter family.</text>
</comment>
<dbReference type="GO" id="GO:0016020">
    <property type="term" value="C:membrane"/>
    <property type="evidence" value="ECO:0007669"/>
    <property type="project" value="UniProtKB-SubCell"/>
</dbReference>
<dbReference type="InterPro" id="IPR013936">
    <property type="entry name" value="CRT-like"/>
</dbReference>
<feature type="transmembrane region" description="Helical" evidence="7">
    <location>
        <begin position="271"/>
        <end position="293"/>
    </location>
</feature>
<feature type="transmembrane region" description="Helical" evidence="7">
    <location>
        <begin position="217"/>
        <end position="240"/>
    </location>
</feature>
<feature type="transmembrane region" description="Helical" evidence="7">
    <location>
        <begin position="332"/>
        <end position="353"/>
    </location>
</feature>
<keyword evidence="3" id="KW-0813">Transport</keyword>
<dbReference type="Pfam" id="PF08627">
    <property type="entry name" value="CRT-like"/>
    <property type="match status" value="1"/>
</dbReference>
<evidence type="ECO:0000256" key="3">
    <source>
        <dbReference type="ARBA" id="ARBA00022448"/>
    </source>
</evidence>
<feature type="transmembrane region" description="Helical" evidence="7">
    <location>
        <begin position="185"/>
        <end position="205"/>
    </location>
</feature>
<evidence type="ECO:0008006" key="10">
    <source>
        <dbReference type="Google" id="ProtNLM"/>
    </source>
</evidence>
<evidence type="ECO:0000256" key="7">
    <source>
        <dbReference type="SAM" id="Phobius"/>
    </source>
</evidence>
<dbReference type="AlphaFoldDB" id="A0AAD5Q732"/>
<evidence type="ECO:0000256" key="6">
    <source>
        <dbReference type="ARBA" id="ARBA00023136"/>
    </source>
</evidence>
<dbReference type="PANTHER" id="PTHR31326:SF1">
    <property type="entry name" value="PROTEIN CLT2, CHLOROPLASTIC"/>
    <property type="match status" value="1"/>
</dbReference>
<keyword evidence="4 7" id="KW-0812">Transmembrane</keyword>
<dbReference type="EMBL" id="JAKCXM010000391">
    <property type="protein sequence ID" value="KAJ0394696.1"/>
    <property type="molecule type" value="Genomic_DNA"/>
</dbReference>
<protein>
    <recommendedName>
        <fullName evidence="10">Drug/Metabolite Transporter (DMT) Superfamily</fullName>
    </recommendedName>
</protein>
<dbReference type="PANTHER" id="PTHR31326">
    <property type="entry name" value="PROTEIN CLT2, CHLOROPLASTIC"/>
    <property type="match status" value="1"/>
</dbReference>
<comment type="subcellular location">
    <subcellularLocation>
        <location evidence="1">Membrane</location>
        <topology evidence="1">Multi-pass membrane protein</topology>
    </subcellularLocation>
</comment>
<organism evidence="8 9">
    <name type="scientific">Pythium insidiosum</name>
    <name type="common">Pythiosis disease agent</name>
    <dbReference type="NCBI Taxonomy" id="114742"/>
    <lineage>
        <taxon>Eukaryota</taxon>
        <taxon>Sar</taxon>
        <taxon>Stramenopiles</taxon>
        <taxon>Oomycota</taxon>
        <taxon>Peronosporomycetes</taxon>
        <taxon>Pythiales</taxon>
        <taxon>Pythiaceae</taxon>
        <taxon>Pythium</taxon>
    </lineage>
</organism>
<evidence type="ECO:0000256" key="1">
    <source>
        <dbReference type="ARBA" id="ARBA00004141"/>
    </source>
</evidence>
<evidence type="ECO:0000256" key="2">
    <source>
        <dbReference type="ARBA" id="ARBA00006690"/>
    </source>
</evidence>
<keyword evidence="9" id="KW-1185">Reference proteome</keyword>
<accession>A0AAD5Q732</accession>
<reference evidence="8" key="1">
    <citation type="submission" date="2021-12" db="EMBL/GenBank/DDBJ databases">
        <title>Prjna785345.</title>
        <authorList>
            <person name="Rujirawat T."/>
            <person name="Krajaejun T."/>
        </authorList>
    </citation>
    <scope>NUCLEOTIDE SEQUENCE</scope>
    <source>
        <strain evidence="8">Pi057C3</strain>
    </source>
</reference>
<comment type="caution">
    <text evidence="8">The sequence shown here is derived from an EMBL/GenBank/DDBJ whole genome shotgun (WGS) entry which is preliminary data.</text>
</comment>
<proteinExistence type="inferred from homology"/>
<evidence type="ECO:0000313" key="9">
    <source>
        <dbReference type="Proteomes" id="UP001209570"/>
    </source>
</evidence>
<sequence>MGLHTPFVSLGVDAWTGKPYHLCSKKSLLSLALVVLLIAAMASERLAFKAMVDRMSSYRYFLCQLMTFLYIPPLFCIVGYKSTQDEFIEEEVTEFPKIHFFAMGMLDLLHAMMLFIAGGPTEPMQTLLLMQASVPLTACLSALIYRTPYTRKQVLGNLVMTAGIVVAFLPSLNDFRSDVFEDREVAWNTMFYLLAAIPGSISMLYKERAIRDQPMDMVYLNAWVAVYQFIGGLLLAPLVFDVEVLHLEQKMSGLECLINGKNEVPTDQCEFGIAIVVGFVLANALINLLLLHVISLTSVAVANGTTLVGFVTASVVLAWYELDPSDFGAHLLHNWFSSTTLALDFVAFLAVAVGKALYQWDPDPGVEATTRSAEDKEAQSLLNDLDYGMRYT</sequence>
<feature type="transmembrane region" description="Helical" evidence="7">
    <location>
        <begin position="28"/>
        <end position="46"/>
    </location>
</feature>
<feature type="transmembrane region" description="Helical" evidence="7">
    <location>
        <begin position="100"/>
        <end position="118"/>
    </location>
</feature>
<evidence type="ECO:0000313" key="8">
    <source>
        <dbReference type="EMBL" id="KAJ0394696.1"/>
    </source>
</evidence>
<dbReference type="Proteomes" id="UP001209570">
    <property type="component" value="Unassembled WGS sequence"/>
</dbReference>
<keyword evidence="6 7" id="KW-0472">Membrane</keyword>
<name>A0AAD5Q732_PYTIN</name>
<feature type="transmembrane region" description="Helical" evidence="7">
    <location>
        <begin position="154"/>
        <end position="173"/>
    </location>
</feature>
<feature type="transmembrane region" description="Helical" evidence="7">
    <location>
        <begin position="300"/>
        <end position="320"/>
    </location>
</feature>